<dbReference type="NCBIfam" id="NF038126">
    <property type="entry name" value="PEP_CTERM_FxDxF"/>
    <property type="match status" value="1"/>
</dbReference>
<feature type="chain" id="PRO_5026911419" evidence="1">
    <location>
        <begin position="27"/>
        <end position="163"/>
    </location>
</feature>
<keyword evidence="4" id="KW-1185">Reference proteome</keyword>
<dbReference type="NCBIfam" id="TIGR02595">
    <property type="entry name" value="PEP_CTERM"/>
    <property type="match status" value="1"/>
</dbReference>
<keyword evidence="1" id="KW-0732">Signal</keyword>
<accession>A0A6L6PI29</accession>
<feature type="signal peptide" evidence="1">
    <location>
        <begin position="1"/>
        <end position="26"/>
    </location>
</feature>
<evidence type="ECO:0000313" key="4">
    <source>
        <dbReference type="Proteomes" id="UP000475582"/>
    </source>
</evidence>
<dbReference type="EMBL" id="WNKY01000011">
    <property type="protein sequence ID" value="MTV38379.1"/>
    <property type="molecule type" value="Genomic_DNA"/>
</dbReference>
<dbReference type="Proteomes" id="UP000475582">
    <property type="component" value="Unassembled WGS sequence"/>
</dbReference>
<dbReference type="InterPro" id="IPR013424">
    <property type="entry name" value="Ice-binding_C"/>
</dbReference>
<protein>
    <submittedName>
        <fullName evidence="3">PEP-CTERM sorting domain-containing protein</fullName>
    </submittedName>
</protein>
<proteinExistence type="predicted"/>
<comment type="caution">
    <text evidence="3">The sequence shown here is derived from an EMBL/GenBank/DDBJ whole genome shotgun (WGS) entry which is preliminary data.</text>
</comment>
<evidence type="ECO:0000256" key="1">
    <source>
        <dbReference type="SAM" id="SignalP"/>
    </source>
</evidence>
<name>A0A6L6PI29_9BURK</name>
<gene>
    <name evidence="3" type="ORF">GM676_12410</name>
</gene>
<evidence type="ECO:0000259" key="2">
    <source>
        <dbReference type="Pfam" id="PF07589"/>
    </source>
</evidence>
<reference evidence="3 4" key="1">
    <citation type="submission" date="2019-11" db="EMBL/GenBank/DDBJ databases">
        <title>Type strains purchased from KCTC, JCM and DSMZ.</title>
        <authorList>
            <person name="Lu H."/>
        </authorList>
    </citation>
    <scope>NUCLEOTIDE SEQUENCE [LARGE SCALE GENOMIC DNA]</scope>
    <source>
        <strain evidence="3 4">KCTC 22382</strain>
    </source>
</reference>
<dbReference type="AlphaFoldDB" id="A0A6L6PI29"/>
<dbReference type="OrthoDB" id="8778965at2"/>
<evidence type="ECO:0000313" key="3">
    <source>
        <dbReference type="EMBL" id="MTV38379.1"/>
    </source>
</evidence>
<sequence>MFRGSTMKLKLLAAALLAGAAFSASAADQIVNIGLGTTEFSGIPTLLEGGSDTITFDGLATGLYNVTVSYQGNFLNIASVALNNNLGTSLVLGGPTGYFSVGGLTIGANSPFTLVLTGDESTSAFAQYQGAITVTAVPEPATYGMLLGGLGLLGMAARRKKQS</sequence>
<organism evidence="3 4">
    <name type="scientific">Duganella radicis</name>
    <dbReference type="NCBI Taxonomy" id="551988"/>
    <lineage>
        <taxon>Bacteria</taxon>
        <taxon>Pseudomonadati</taxon>
        <taxon>Pseudomonadota</taxon>
        <taxon>Betaproteobacteria</taxon>
        <taxon>Burkholderiales</taxon>
        <taxon>Oxalobacteraceae</taxon>
        <taxon>Telluria group</taxon>
        <taxon>Duganella</taxon>
    </lineage>
</organism>
<feature type="domain" description="Ice-binding protein C-terminal" evidence="2">
    <location>
        <begin position="136"/>
        <end position="160"/>
    </location>
</feature>
<dbReference type="Pfam" id="PF07589">
    <property type="entry name" value="PEP-CTERM"/>
    <property type="match status" value="1"/>
</dbReference>